<dbReference type="InterPro" id="IPR051397">
    <property type="entry name" value="Zn-ADH-like_protein"/>
</dbReference>
<accession>A0A6B3RP17</accession>
<proteinExistence type="predicted"/>
<dbReference type="InterPro" id="IPR036291">
    <property type="entry name" value="NAD(P)-bd_dom_sf"/>
</dbReference>
<dbReference type="InterPro" id="IPR013149">
    <property type="entry name" value="ADH-like_C"/>
</dbReference>
<sequence length="332" mass="34262">MFRAILMEKGEDGQAAARLAELPDDALPAGDVTVRVEFSTLNYKDGLCLSASGGGLVRTYPHVPGIDFAGVVEASDDPRYAPGDRVVLTGWRVGEAHWGGYATRARVKADWLVPLPEGLGARQAMAVGTAGFSAMLAVMALEDHGLTPAAGEVLVTGAAGGVGSVAVAVLARLGYSVAAVTGRPETEGYLRDLGASRLIARADLAETIKRPLESEVWAGCVDAVGGQMLARVLGQMKSGASVAAVGNAGGLAVPANIIPFLLRGINLLGINSVTVPYARRVAAWDRITSDLPMDKMEAMIRPATLEEVPALGAAILQGAVQGRVVIDMKAAG</sequence>
<evidence type="ECO:0000259" key="1">
    <source>
        <dbReference type="SMART" id="SM00829"/>
    </source>
</evidence>
<dbReference type="PANTHER" id="PTHR43677">
    <property type="entry name" value="SHORT-CHAIN DEHYDROGENASE/REDUCTASE"/>
    <property type="match status" value="1"/>
</dbReference>
<dbReference type="EMBL" id="JAAIKE010000004">
    <property type="protein sequence ID" value="NEX47221.1"/>
    <property type="molecule type" value="Genomic_DNA"/>
</dbReference>
<reference evidence="2 3" key="1">
    <citation type="submission" date="2020-02" db="EMBL/GenBank/DDBJ databases">
        <title>Rhodobacter algicola sp. nov., isolated from microalga culture.</title>
        <authorList>
            <person name="Park C.-Y."/>
        </authorList>
    </citation>
    <scope>NUCLEOTIDE SEQUENCE [LARGE SCALE GENOMIC DNA]</scope>
    <source>
        <strain evidence="2 3">ETT8</strain>
    </source>
</reference>
<dbReference type="RefSeq" id="WP_164612748.1">
    <property type="nucleotide sequence ID" value="NZ_JAAIKE010000004.1"/>
</dbReference>
<evidence type="ECO:0000313" key="2">
    <source>
        <dbReference type="EMBL" id="NEX47221.1"/>
    </source>
</evidence>
<dbReference type="InterPro" id="IPR014188">
    <property type="entry name" value="Acrylyl-CoA_reductase_AcuI"/>
</dbReference>
<dbReference type="InterPro" id="IPR020843">
    <property type="entry name" value="ER"/>
</dbReference>
<dbReference type="SMART" id="SM00829">
    <property type="entry name" value="PKS_ER"/>
    <property type="match status" value="1"/>
</dbReference>
<dbReference type="InterPro" id="IPR011032">
    <property type="entry name" value="GroES-like_sf"/>
</dbReference>
<dbReference type="Gene3D" id="3.40.50.720">
    <property type="entry name" value="NAD(P)-binding Rossmann-like Domain"/>
    <property type="match status" value="1"/>
</dbReference>
<feature type="domain" description="Enoyl reductase (ER)" evidence="1">
    <location>
        <begin position="13"/>
        <end position="326"/>
    </location>
</feature>
<dbReference type="Pfam" id="PF00107">
    <property type="entry name" value="ADH_zinc_N"/>
    <property type="match status" value="1"/>
</dbReference>
<gene>
    <name evidence="2" type="ORF">G3572_13480</name>
</gene>
<protein>
    <submittedName>
        <fullName evidence="2">Oxidoreductase</fullName>
    </submittedName>
</protein>
<dbReference type="Gene3D" id="3.90.180.10">
    <property type="entry name" value="Medium-chain alcohol dehydrogenases, catalytic domain"/>
    <property type="match status" value="1"/>
</dbReference>
<dbReference type="Pfam" id="PF08240">
    <property type="entry name" value="ADH_N"/>
    <property type="match status" value="1"/>
</dbReference>
<dbReference type="SUPFAM" id="SSF51735">
    <property type="entry name" value="NAD(P)-binding Rossmann-fold domains"/>
    <property type="match status" value="1"/>
</dbReference>
<dbReference type="InterPro" id="IPR013154">
    <property type="entry name" value="ADH-like_N"/>
</dbReference>
<dbReference type="CDD" id="cd08288">
    <property type="entry name" value="MDR_yhdh"/>
    <property type="match status" value="1"/>
</dbReference>
<dbReference type="Proteomes" id="UP000481421">
    <property type="component" value="Unassembled WGS sequence"/>
</dbReference>
<dbReference type="SUPFAM" id="SSF50129">
    <property type="entry name" value="GroES-like"/>
    <property type="match status" value="1"/>
</dbReference>
<dbReference type="NCBIfam" id="TIGR02823">
    <property type="entry name" value="oxido_YhdH"/>
    <property type="match status" value="1"/>
</dbReference>
<comment type="caution">
    <text evidence="2">The sequence shown here is derived from an EMBL/GenBank/DDBJ whole genome shotgun (WGS) entry which is preliminary data.</text>
</comment>
<dbReference type="GO" id="GO:0043957">
    <property type="term" value="F:acryloyl-CoA reductase (NADPH) activity"/>
    <property type="evidence" value="ECO:0007669"/>
    <property type="project" value="TreeGrafter"/>
</dbReference>
<name>A0A6B3RP17_9RHOB</name>
<evidence type="ECO:0000313" key="3">
    <source>
        <dbReference type="Proteomes" id="UP000481421"/>
    </source>
</evidence>
<keyword evidence="3" id="KW-1185">Reference proteome</keyword>
<organism evidence="2 3">
    <name type="scientific">Pseudotabrizicola algicola</name>
    <dbReference type="NCBI Taxonomy" id="2709381"/>
    <lineage>
        <taxon>Bacteria</taxon>
        <taxon>Pseudomonadati</taxon>
        <taxon>Pseudomonadota</taxon>
        <taxon>Alphaproteobacteria</taxon>
        <taxon>Rhodobacterales</taxon>
        <taxon>Paracoccaceae</taxon>
        <taxon>Pseudotabrizicola</taxon>
    </lineage>
</organism>
<dbReference type="AlphaFoldDB" id="A0A6B3RP17"/>
<dbReference type="PANTHER" id="PTHR43677:SF1">
    <property type="entry name" value="ACRYLYL-COA REDUCTASE ACUI-RELATED"/>
    <property type="match status" value="1"/>
</dbReference>